<dbReference type="EMBL" id="JAHWGI010000339">
    <property type="protein sequence ID" value="KAK3913809.1"/>
    <property type="molecule type" value="Genomic_DNA"/>
</dbReference>
<accession>A0AAE1H3E7</accession>
<evidence type="ECO:0000256" key="1">
    <source>
        <dbReference type="SAM" id="MobiDB-lite"/>
    </source>
</evidence>
<proteinExistence type="predicted"/>
<dbReference type="AlphaFoldDB" id="A0AAE1H3E7"/>
<evidence type="ECO:0000313" key="2">
    <source>
        <dbReference type="EMBL" id="KAK3913809.1"/>
    </source>
</evidence>
<sequence>MTPPHTCPPPLCTCADGKRPPPSAAVAARIAATMAVAGLAARPALDLLEAGGAGAGAAGRGPLLCRLCPGAAALARTTLIVAAAVTLLAVVALTVRLTTAPPQPPPHAATPARHLPQVVAPADVAARNGRYAAMESTTPVVDEKAVPADAADLGATLPPPVREGASSLDPAADEPTGERAHGETERAAGEVEETEVIMDLLGPPEVGSQAAAHPADSGGEFVPDDVSGVPLDAALADDHSPLLPQGLQQHEADDAADGRHRRPTSAQPRRAYRPRSDHGGGGGGGAAPAWKQFEGCALHLRAVAPAASSPHKRHADRHHALLRAPLPPLHIMAPAAWAVPFPPAQRQFQRFAAPHPGTHPGLHPGPHLPAALWGLHLVPQQQPVWGPATSAAPGPAPGPAPGAAPWEQRVRLYAPGLPCQLCPAPGPVLQLPGGGPAGPAPQGPAWTC</sequence>
<reference evidence="2" key="1">
    <citation type="submission" date="2021-07" db="EMBL/GenBank/DDBJ databases">
        <authorList>
            <person name="Catto M.A."/>
            <person name="Jacobson A."/>
            <person name="Kennedy G."/>
            <person name="Labadie P."/>
            <person name="Hunt B.G."/>
            <person name="Srinivasan R."/>
        </authorList>
    </citation>
    <scope>NUCLEOTIDE SEQUENCE</scope>
    <source>
        <strain evidence="2">PL_HMW_Pooled</strain>
        <tissue evidence="2">Head</tissue>
    </source>
</reference>
<comment type="caution">
    <text evidence="2">The sequence shown here is derived from an EMBL/GenBank/DDBJ whole genome shotgun (WGS) entry which is preliminary data.</text>
</comment>
<feature type="region of interest" description="Disordered" evidence="1">
    <location>
        <begin position="384"/>
        <end position="404"/>
    </location>
</feature>
<name>A0AAE1H3E7_9NEOP</name>
<feature type="region of interest" description="Disordered" evidence="1">
    <location>
        <begin position="152"/>
        <end position="193"/>
    </location>
</feature>
<keyword evidence="3" id="KW-1185">Reference proteome</keyword>
<feature type="compositionally biased region" description="Basic and acidic residues" evidence="1">
    <location>
        <begin position="176"/>
        <end position="189"/>
    </location>
</feature>
<dbReference type="Proteomes" id="UP001219518">
    <property type="component" value="Unassembled WGS sequence"/>
</dbReference>
<reference evidence="2" key="2">
    <citation type="journal article" date="2023" name="BMC Genomics">
        <title>Pest status, molecular evolution, and epigenetic factors derived from the genome assembly of Frankliniella fusca, a thysanopteran phytovirus vector.</title>
        <authorList>
            <person name="Catto M.A."/>
            <person name="Labadie P.E."/>
            <person name="Jacobson A.L."/>
            <person name="Kennedy G.G."/>
            <person name="Srinivasan R."/>
            <person name="Hunt B.G."/>
        </authorList>
    </citation>
    <scope>NUCLEOTIDE SEQUENCE</scope>
    <source>
        <strain evidence="2">PL_HMW_Pooled</strain>
    </source>
</reference>
<feature type="region of interest" description="Disordered" evidence="1">
    <location>
        <begin position="205"/>
        <end position="286"/>
    </location>
</feature>
<evidence type="ECO:0000313" key="3">
    <source>
        <dbReference type="Proteomes" id="UP001219518"/>
    </source>
</evidence>
<protein>
    <submittedName>
        <fullName evidence="2">Protein Daple</fullName>
    </submittedName>
</protein>
<gene>
    <name evidence="2" type="ORF">KUF71_023266</name>
</gene>
<organism evidence="2 3">
    <name type="scientific">Frankliniella fusca</name>
    <dbReference type="NCBI Taxonomy" id="407009"/>
    <lineage>
        <taxon>Eukaryota</taxon>
        <taxon>Metazoa</taxon>
        <taxon>Ecdysozoa</taxon>
        <taxon>Arthropoda</taxon>
        <taxon>Hexapoda</taxon>
        <taxon>Insecta</taxon>
        <taxon>Pterygota</taxon>
        <taxon>Neoptera</taxon>
        <taxon>Paraneoptera</taxon>
        <taxon>Thysanoptera</taxon>
        <taxon>Terebrantia</taxon>
        <taxon>Thripoidea</taxon>
        <taxon>Thripidae</taxon>
        <taxon>Frankliniella</taxon>
    </lineage>
</organism>